<dbReference type="Proteomes" id="UP000308652">
    <property type="component" value="Unassembled WGS sequence"/>
</dbReference>
<gene>
    <name evidence="2" type="ORF">BDQ12DRAFT_672337</name>
</gene>
<evidence type="ECO:0000313" key="3">
    <source>
        <dbReference type="Proteomes" id="UP000308652"/>
    </source>
</evidence>
<feature type="transmembrane region" description="Helical" evidence="1">
    <location>
        <begin position="223"/>
        <end position="246"/>
    </location>
</feature>
<proteinExistence type="predicted"/>
<reference evidence="2 3" key="1">
    <citation type="journal article" date="2019" name="Nat. Ecol. Evol.">
        <title>Megaphylogeny resolves global patterns of mushroom evolution.</title>
        <authorList>
            <person name="Varga T."/>
            <person name="Krizsan K."/>
            <person name="Foldi C."/>
            <person name="Dima B."/>
            <person name="Sanchez-Garcia M."/>
            <person name="Sanchez-Ramirez S."/>
            <person name="Szollosi G.J."/>
            <person name="Szarkandi J.G."/>
            <person name="Papp V."/>
            <person name="Albert L."/>
            <person name="Andreopoulos W."/>
            <person name="Angelini C."/>
            <person name="Antonin V."/>
            <person name="Barry K.W."/>
            <person name="Bougher N.L."/>
            <person name="Buchanan P."/>
            <person name="Buyck B."/>
            <person name="Bense V."/>
            <person name="Catcheside P."/>
            <person name="Chovatia M."/>
            <person name="Cooper J."/>
            <person name="Damon W."/>
            <person name="Desjardin D."/>
            <person name="Finy P."/>
            <person name="Geml J."/>
            <person name="Haridas S."/>
            <person name="Hughes K."/>
            <person name="Justo A."/>
            <person name="Karasinski D."/>
            <person name="Kautmanova I."/>
            <person name="Kiss B."/>
            <person name="Kocsube S."/>
            <person name="Kotiranta H."/>
            <person name="LaButti K.M."/>
            <person name="Lechner B.E."/>
            <person name="Liimatainen K."/>
            <person name="Lipzen A."/>
            <person name="Lukacs Z."/>
            <person name="Mihaltcheva S."/>
            <person name="Morgado L.N."/>
            <person name="Niskanen T."/>
            <person name="Noordeloos M.E."/>
            <person name="Ohm R.A."/>
            <person name="Ortiz-Santana B."/>
            <person name="Ovrebo C."/>
            <person name="Racz N."/>
            <person name="Riley R."/>
            <person name="Savchenko A."/>
            <person name="Shiryaev A."/>
            <person name="Soop K."/>
            <person name="Spirin V."/>
            <person name="Szebenyi C."/>
            <person name="Tomsovsky M."/>
            <person name="Tulloss R.E."/>
            <person name="Uehling J."/>
            <person name="Grigoriev I.V."/>
            <person name="Vagvolgyi C."/>
            <person name="Papp T."/>
            <person name="Martin F.M."/>
            <person name="Miettinen O."/>
            <person name="Hibbett D.S."/>
            <person name="Nagy L.G."/>
        </authorList>
    </citation>
    <scope>NUCLEOTIDE SEQUENCE [LARGE SCALE GENOMIC DNA]</scope>
    <source>
        <strain evidence="2 3">CBS 166.37</strain>
    </source>
</reference>
<evidence type="ECO:0000256" key="1">
    <source>
        <dbReference type="SAM" id="Phobius"/>
    </source>
</evidence>
<dbReference type="STRING" id="68775.A0A5C3MJK2"/>
<dbReference type="AlphaFoldDB" id="A0A5C3MJK2"/>
<keyword evidence="1" id="KW-0472">Membrane</keyword>
<feature type="transmembrane region" description="Helical" evidence="1">
    <location>
        <begin position="99"/>
        <end position="119"/>
    </location>
</feature>
<dbReference type="OrthoDB" id="3267806at2759"/>
<keyword evidence="3" id="KW-1185">Reference proteome</keyword>
<keyword evidence="1" id="KW-0812">Transmembrane</keyword>
<feature type="transmembrane region" description="Helical" evidence="1">
    <location>
        <begin position="175"/>
        <end position="203"/>
    </location>
</feature>
<organism evidence="2 3">
    <name type="scientific">Crucibulum laeve</name>
    <dbReference type="NCBI Taxonomy" id="68775"/>
    <lineage>
        <taxon>Eukaryota</taxon>
        <taxon>Fungi</taxon>
        <taxon>Dikarya</taxon>
        <taxon>Basidiomycota</taxon>
        <taxon>Agaricomycotina</taxon>
        <taxon>Agaricomycetes</taxon>
        <taxon>Agaricomycetidae</taxon>
        <taxon>Agaricales</taxon>
        <taxon>Agaricineae</taxon>
        <taxon>Nidulariaceae</taxon>
        <taxon>Crucibulum</taxon>
    </lineage>
</organism>
<sequence>MQSNVYCLPDAYGTYLLRGHILAGIAYGIVLTLSIHCSQLLMNRVLSSNTRTRQAILLLAYVICVFVLCTLMIASNAHYVQRYSSGCGQIDLSTNASSAVGAIGGAFGDTCYVLTNWAVDGLLIWRCLVIYQGSWSRRWIFLISILMFVCSFAVGSLLIVVAFRNSPFDAEPLPLYQVLWIHSSVSMGINTVFTVAITGRLLVYRSRVTKLLGSKHGSHFISIVNMMIESASLVIMFLIPVVILCAQDTEVLVVPLQALSQIQAVASLWIIFRVAQGKAWTEDTSEELVSKSIAFRPEEPESGNSS</sequence>
<feature type="transmembrane region" description="Helical" evidence="1">
    <location>
        <begin position="252"/>
        <end position="272"/>
    </location>
</feature>
<feature type="transmembrane region" description="Helical" evidence="1">
    <location>
        <begin position="139"/>
        <end position="163"/>
    </location>
</feature>
<accession>A0A5C3MJK2</accession>
<feature type="transmembrane region" description="Helical" evidence="1">
    <location>
        <begin position="56"/>
        <end position="79"/>
    </location>
</feature>
<protein>
    <submittedName>
        <fullName evidence="2">Uncharacterized protein</fullName>
    </submittedName>
</protein>
<dbReference type="EMBL" id="ML213590">
    <property type="protein sequence ID" value="TFK44068.1"/>
    <property type="molecule type" value="Genomic_DNA"/>
</dbReference>
<evidence type="ECO:0000313" key="2">
    <source>
        <dbReference type="EMBL" id="TFK44068.1"/>
    </source>
</evidence>
<name>A0A5C3MJK2_9AGAR</name>
<feature type="transmembrane region" description="Helical" evidence="1">
    <location>
        <begin position="15"/>
        <end position="35"/>
    </location>
</feature>
<keyword evidence="1" id="KW-1133">Transmembrane helix</keyword>